<dbReference type="Gene3D" id="1.20.5.420">
    <property type="entry name" value="Immunoglobulin FC, subunit C"/>
    <property type="match status" value="1"/>
</dbReference>
<evidence type="ECO:0000313" key="12">
    <source>
        <dbReference type="EMBL" id="CAK9216581.1"/>
    </source>
</evidence>
<evidence type="ECO:0000256" key="3">
    <source>
        <dbReference type="ARBA" id="ARBA00007895"/>
    </source>
</evidence>
<dbReference type="Pfam" id="PF18097">
    <property type="entry name" value="Vta1_C"/>
    <property type="match status" value="1"/>
</dbReference>
<feature type="region of interest" description="Disordered" evidence="9">
    <location>
        <begin position="247"/>
        <end position="366"/>
    </location>
</feature>
<evidence type="ECO:0000256" key="9">
    <source>
        <dbReference type="SAM" id="MobiDB-lite"/>
    </source>
</evidence>
<evidence type="ECO:0000256" key="6">
    <source>
        <dbReference type="ARBA" id="ARBA00022753"/>
    </source>
</evidence>
<dbReference type="EMBL" id="OZ019894">
    <property type="protein sequence ID" value="CAK9216581.1"/>
    <property type="molecule type" value="Genomic_DNA"/>
</dbReference>
<dbReference type="InterPro" id="IPR041212">
    <property type="entry name" value="Vta1_C"/>
</dbReference>
<comment type="subcellular location">
    <subcellularLocation>
        <location evidence="2">Cytoplasm</location>
    </subcellularLocation>
    <subcellularLocation>
        <location evidence="1">Endosome membrane</location>
        <topology evidence="1">Peripheral membrane protein</topology>
    </subcellularLocation>
</comment>
<protein>
    <recommendedName>
        <fullName evidence="14">Vacuolar protein sorting-associated protein VTA1-like protein</fullName>
    </recommendedName>
</protein>
<dbReference type="InterPro" id="IPR023175">
    <property type="entry name" value="Vta1/CALS_N_sf"/>
</dbReference>
<evidence type="ECO:0000256" key="4">
    <source>
        <dbReference type="ARBA" id="ARBA00022448"/>
    </source>
</evidence>
<dbReference type="Proteomes" id="UP001497512">
    <property type="component" value="Chromosome 2"/>
</dbReference>
<keyword evidence="5" id="KW-0963">Cytoplasm</keyword>
<feature type="domain" description="Vta1 C-terminal" evidence="11">
    <location>
        <begin position="404"/>
        <end position="440"/>
    </location>
</feature>
<evidence type="ECO:0000256" key="2">
    <source>
        <dbReference type="ARBA" id="ARBA00004496"/>
    </source>
</evidence>
<evidence type="ECO:0000313" key="13">
    <source>
        <dbReference type="Proteomes" id="UP001497512"/>
    </source>
</evidence>
<feature type="compositionally biased region" description="Low complexity" evidence="9">
    <location>
        <begin position="312"/>
        <end position="322"/>
    </location>
</feature>
<evidence type="ECO:0000256" key="8">
    <source>
        <dbReference type="ARBA" id="ARBA00023136"/>
    </source>
</evidence>
<keyword evidence="8" id="KW-0472">Membrane</keyword>
<feature type="compositionally biased region" description="Polar residues" evidence="9">
    <location>
        <begin position="247"/>
        <end position="311"/>
    </location>
</feature>
<feature type="compositionally biased region" description="Polar residues" evidence="9">
    <location>
        <begin position="200"/>
        <end position="215"/>
    </location>
</feature>
<keyword evidence="13" id="KW-1185">Reference proteome</keyword>
<keyword evidence="7" id="KW-0653">Protein transport</keyword>
<organism evidence="12 13">
    <name type="scientific">Sphagnum troendelagicum</name>
    <dbReference type="NCBI Taxonomy" id="128251"/>
    <lineage>
        <taxon>Eukaryota</taxon>
        <taxon>Viridiplantae</taxon>
        <taxon>Streptophyta</taxon>
        <taxon>Embryophyta</taxon>
        <taxon>Bryophyta</taxon>
        <taxon>Sphagnophytina</taxon>
        <taxon>Sphagnopsida</taxon>
        <taxon>Sphagnales</taxon>
        <taxon>Sphagnaceae</taxon>
        <taxon>Sphagnum</taxon>
    </lineage>
</organism>
<feature type="domain" description="Vta1/callose synthase N-terminal" evidence="10">
    <location>
        <begin position="15"/>
        <end position="149"/>
    </location>
</feature>
<dbReference type="InterPro" id="IPR044538">
    <property type="entry name" value="Vta1-like"/>
</dbReference>
<accession>A0ABP0UC48</accession>
<evidence type="ECO:0008006" key="14">
    <source>
        <dbReference type="Google" id="ProtNLM"/>
    </source>
</evidence>
<dbReference type="PANTHER" id="PTHR46009">
    <property type="entry name" value="VACUOLAR PROTEIN SORTING-ASSOCIATED PROTEIN VTA1 HOMOLOG"/>
    <property type="match status" value="1"/>
</dbReference>
<proteinExistence type="inferred from homology"/>
<sequence length="446" mass="47800">MTGDGGGEPAKILLPVLQRADELQKHDHLVAYYCRLYAMEKGLKIPAKERTKNTNALLASLMNQLEKDKTVVKLSSDDNMHMEGFALGVFAKADKQDRAGRADANTAKSFYAATIFFEVLLQFGELQTDILEKQKYAAWKAVDIHKALSEGRKPVPGPPVDDMSTDVAPEIPSISSHVDRNWENQGSGSMEQSSQGPPLSDTSTPLEHPSHQSSNAAAYEEINLPPVPSPPAYPSYGHDYYAPTGNSVFPSSSPPSDQSNFYSQAPPLSTAGTYSYATDQPGPTSSGPPSFISYPSNQDAAGGPQASQPGYNPQQNWSSSPFNNPPQPPSYPSFSPPGASGYHSAVPQYPSATHETQDNPAFTGVYPGVYPSHVRTASAPSAPDLSAAHNTNELYDSNYEPSPAQVAEAHKMSRFAVSALAFDDIPTAISYLQKSLEVLTSPSGTS</sequence>
<feature type="compositionally biased region" description="Low complexity" evidence="9">
    <location>
        <begin position="185"/>
        <end position="196"/>
    </location>
</feature>
<evidence type="ECO:0000256" key="7">
    <source>
        <dbReference type="ARBA" id="ARBA00022927"/>
    </source>
</evidence>
<evidence type="ECO:0000259" key="10">
    <source>
        <dbReference type="Pfam" id="PF04652"/>
    </source>
</evidence>
<dbReference type="PANTHER" id="PTHR46009:SF1">
    <property type="entry name" value="VACUOLAR PROTEIN SORTING-ASSOCIATED PROTEIN VTA1 HOMOLOG"/>
    <property type="match status" value="1"/>
</dbReference>
<gene>
    <name evidence="12" type="ORF">CSSPTR1EN2_LOCUS13542</name>
</gene>
<comment type="similarity">
    <text evidence="3">Belongs to the VTA1 family.</text>
</comment>
<reference evidence="12" key="1">
    <citation type="submission" date="2024-02" db="EMBL/GenBank/DDBJ databases">
        <authorList>
            <consortium name="ELIXIR-Norway"/>
            <consortium name="Elixir Norway"/>
        </authorList>
    </citation>
    <scope>NUCLEOTIDE SEQUENCE</scope>
</reference>
<evidence type="ECO:0000259" key="11">
    <source>
        <dbReference type="Pfam" id="PF18097"/>
    </source>
</evidence>
<feature type="compositionally biased region" description="Polar residues" evidence="9">
    <location>
        <begin position="350"/>
        <end position="360"/>
    </location>
</feature>
<evidence type="ECO:0000256" key="5">
    <source>
        <dbReference type="ARBA" id="ARBA00022490"/>
    </source>
</evidence>
<dbReference type="Pfam" id="PF04652">
    <property type="entry name" value="Vta1"/>
    <property type="match status" value="1"/>
</dbReference>
<feature type="region of interest" description="Disordered" evidence="9">
    <location>
        <begin position="150"/>
        <end position="215"/>
    </location>
</feature>
<dbReference type="InterPro" id="IPR039431">
    <property type="entry name" value="Vta1/CALS_N"/>
</dbReference>
<evidence type="ECO:0000256" key="1">
    <source>
        <dbReference type="ARBA" id="ARBA00004481"/>
    </source>
</evidence>
<dbReference type="Gene3D" id="1.25.40.270">
    <property type="entry name" value="Vacuolar protein sorting-associated protein vta1"/>
    <property type="match status" value="1"/>
</dbReference>
<name>A0ABP0UC48_9BRYO</name>
<keyword evidence="4" id="KW-0813">Transport</keyword>
<keyword evidence="6" id="KW-0967">Endosome</keyword>
<feature type="compositionally biased region" description="Pro residues" evidence="9">
    <location>
        <begin position="323"/>
        <end position="335"/>
    </location>
</feature>